<proteinExistence type="predicted"/>
<protein>
    <submittedName>
        <fullName evidence="1">Uncharacterized protein</fullName>
    </submittedName>
</protein>
<organism evidence="1 2">
    <name type="scientific">Coniosporium uncinatum</name>
    <dbReference type="NCBI Taxonomy" id="93489"/>
    <lineage>
        <taxon>Eukaryota</taxon>
        <taxon>Fungi</taxon>
        <taxon>Dikarya</taxon>
        <taxon>Ascomycota</taxon>
        <taxon>Pezizomycotina</taxon>
        <taxon>Dothideomycetes</taxon>
        <taxon>Dothideomycetes incertae sedis</taxon>
        <taxon>Coniosporium</taxon>
    </lineage>
</organism>
<accession>A0ACC3D0B3</accession>
<reference evidence="1" key="1">
    <citation type="submission" date="2024-09" db="EMBL/GenBank/DDBJ databases">
        <title>Black Yeasts Isolated from many extreme environments.</title>
        <authorList>
            <person name="Coleine C."/>
            <person name="Stajich J.E."/>
            <person name="Selbmann L."/>
        </authorList>
    </citation>
    <scope>NUCLEOTIDE SEQUENCE</scope>
    <source>
        <strain evidence="1">CCFEE 5737</strain>
    </source>
</reference>
<dbReference type="Proteomes" id="UP001186974">
    <property type="component" value="Unassembled WGS sequence"/>
</dbReference>
<sequence length="303" mass="33223">MAPSDQGLPAELLQLIVRFTAPIPDLTLTIDEPHTTSTLSMKQLIRREIPLTYASNRLRIIYAGKIFTDHAALSTSLNLPTPHPRNGQDDKPAFSKAKGKEVVRDSDVKSPPPRRVYIHCSIGDTLTPALLEAEALEAKAANEALQSALDTATTGRPSSSPKDKDAFSTTPARPEPRGFDRLLSSGFSREEVSALRSQYLTILSHTHTPENMPTGTALRILEDRWLDSESNNSNADPMSGMGDENEGDNMDDLLWGNIIGFFWPLGALVWGFREEGVWTRRRQLAVLSGVLVNVAFGFAAAMN</sequence>
<comment type="caution">
    <text evidence="1">The sequence shown here is derived from an EMBL/GenBank/DDBJ whole genome shotgun (WGS) entry which is preliminary data.</text>
</comment>
<evidence type="ECO:0000313" key="1">
    <source>
        <dbReference type="EMBL" id="KAK3059835.1"/>
    </source>
</evidence>
<evidence type="ECO:0000313" key="2">
    <source>
        <dbReference type="Proteomes" id="UP001186974"/>
    </source>
</evidence>
<gene>
    <name evidence="1" type="ORF">LTS18_009950</name>
</gene>
<name>A0ACC3D0B3_9PEZI</name>
<keyword evidence="2" id="KW-1185">Reference proteome</keyword>
<dbReference type="EMBL" id="JAWDJW010009072">
    <property type="protein sequence ID" value="KAK3059835.1"/>
    <property type="molecule type" value="Genomic_DNA"/>
</dbReference>